<dbReference type="EMBL" id="JAEVFJ010000010">
    <property type="protein sequence ID" value="KAH8102111.1"/>
    <property type="molecule type" value="Genomic_DNA"/>
</dbReference>
<keyword evidence="3" id="KW-1185">Reference proteome</keyword>
<evidence type="ECO:0000313" key="2">
    <source>
        <dbReference type="EMBL" id="KAH8102111.1"/>
    </source>
</evidence>
<dbReference type="AlphaFoldDB" id="A0A8K0UTA4"/>
<gene>
    <name evidence="2" type="ORF">BXZ70DRAFT_1006733</name>
</gene>
<protein>
    <submittedName>
        <fullName evidence="2">Uncharacterized protein</fullName>
    </submittedName>
</protein>
<comment type="caution">
    <text evidence="2">The sequence shown here is derived from an EMBL/GenBank/DDBJ whole genome shotgun (WGS) entry which is preliminary data.</text>
</comment>
<organism evidence="2 3">
    <name type="scientific">Cristinia sonorae</name>
    <dbReference type="NCBI Taxonomy" id="1940300"/>
    <lineage>
        <taxon>Eukaryota</taxon>
        <taxon>Fungi</taxon>
        <taxon>Dikarya</taxon>
        <taxon>Basidiomycota</taxon>
        <taxon>Agaricomycotina</taxon>
        <taxon>Agaricomycetes</taxon>
        <taxon>Agaricomycetidae</taxon>
        <taxon>Agaricales</taxon>
        <taxon>Pleurotineae</taxon>
        <taxon>Stephanosporaceae</taxon>
        <taxon>Cristinia</taxon>
    </lineage>
</organism>
<feature type="chain" id="PRO_5035472906" evidence="1">
    <location>
        <begin position="17"/>
        <end position="114"/>
    </location>
</feature>
<keyword evidence="1" id="KW-0732">Signal</keyword>
<dbReference type="Proteomes" id="UP000813824">
    <property type="component" value="Unassembled WGS sequence"/>
</dbReference>
<evidence type="ECO:0000313" key="3">
    <source>
        <dbReference type="Proteomes" id="UP000813824"/>
    </source>
</evidence>
<sequence>MKLLLSIFSAVPLAELKSVNFNIDCSGFPEPEELITALFEDRRYCMDWTALRTVLEGCVSLERLRVEYDLKFKRYDRGEFTQRAREVLDAELAGSPTRHKVYFCNTDNYRYIHY</sequence>
<name>A0A8K0UTA4_9AGAR</name>
<feature type="signal peptide" evidence="1">
    <location>
        <begin position="1"/>
        <end position="16"/>
    </location>
</feature>
<proteinExistence type="predicted"/>
<evidence type="ECO:0000256" key="1">
    <source>
        <dbReference type="SAM" id="SignalP"/>
    </source>
</evidence>
<reference evidence="2" key="1">
    <citation type="journal article" date="2021" name="New Phytol.">
        <title>Evolutionary innovations through gain and loss of genes in the ectomycorrhizal Boletales.</title>
        <authorList>
            <person name="Wu G."/>
            <person name="Miyauchi S."/>
            <person name="Morin E."/>
            <person name="Kuo A."/>
            <person name="Drula E."/>
            <person name="Varga T."/>
            <person name="Kohler A."/>
            <person name="Feng B."/>
            <person name="Cao Y."/>
            <person name="Lipzen A."/>
            <person name="Daum C."/>
            <person name="Hundley H."/>
            <person name="Pangilinan J."/>
            <person name="Johnson J."/>
            <person name="Barry K."/>
            <person name="LaButti K."/>
            <person name="Ng V."/>
            <person name="Ahrendt S."/>
            <person name="Min B."/>
            <person name="Choi I.G."/>
            <person name="Park H."/>
            <person name="Plett J.M."/>
            <person name="Magnuson J."/>
            <person name="Spatafora J.W."/>
            <person name="Nagy L.G."/>
            <person name="Henrissat B."/>
            <person name="Grigoriev I.V."/>
            <person name="Yang Z.L."/>
            <person name="Xu J."/>
            <person name="Martin F.M."/>
        </authorList>
    </citation>
    <scope>NUCLEOTIDE SEQUENCE</scope>
    <source>
        <strain evidence="2">KKN 215</strain>
    </source>
</reference>
<accession>A0A8K0UTA4</accession>